<sequence length="44" mass="4888">MVQQVRPSKKDALSRALRLEAKKALDKAGIKLSVPEQKPKSKSK</sequence>
<gene>
    <name evidence="1" type="ORF">UFOPK3592_00403</name>
</gene>
<dbReference type="AlphaFoldDB" id="A0A6J7G023"/>
<reference evidence="1" key="1">
    <citation type="submission" date="2020-05" db="EMBL/GenBank/DDBJ databases">
        <authorList>
            <person name="Chiriac C."/>
            <person name="Salcher M."/>
            <person name="Ghai R."/>
            <person name="Kavagutti S V."/>
        </authorList>
    </citation>
    <scope>NUCLEOTIDE SEQUENCE</scope>
</reference>
<name>A0A6J7G023_9ZZZZ</name>
<evidence type="ECO:0000313" key="1">
    <source>
        <dbReference type="EMBL" id="CAB4899834.1"/>
    </source>
</evidence>
<organism evidence="1">
    <name type="scientific">freshwater metagenome</name>
    <dbReference type="NCBI Taxonomy" id="449393"/>
    <lineage>
        <taxon>unclassified sequences</taxon>
        <taxon>metagenomes</taxon>
        <taxon>ecological metagenomes</taxon>
    </lineage>
</organism>
<dbReference type="EMBL" id="CAFBML010000027">
    <property type="protein sequence ID" value="CAB4899834.1"/>
    <property type="molecule type" value="Genomic_DNA"/>
</dbReference>
<accession>A0A6J7G023</accession>
<protein>
    <submittedName>
        <fullName evidence="1">Unannotated protein</fullName>
    </submittedName>
</protein>
<proteinExistence type="predicted"/>